<proteinExistence type="predicted"/>
<keyword evidence="3" id="KW-1185">Reference proteome</keyword>
<dbReference type="SUPFAM" id="SSF69065">
    <property type="entry name" value="RNase III domain-like"/>
    <property type="match status" value="1"/>
</dbReference>
<evidence type="ECO:0000313" key="2">
    <source>
        <dbReference type="EMBL" id="KAF2803434.1"/>
    </source>
</evidence>
<reference evidence="4" key="2">
    <citation type="submission" date="2020-04" db="EMBL/GenBank/DDBJ databases">
        <authorList>
            <consortium name="NCBI Genome Project"/>
        </authorList>
    </citation>
    <scope>NUCLEOTIDE SEQUENCE</scope>
    <source>
        <strain evidence="4">CBS 304.34</strain>
    </source>
</reference>
<name>A0A6A6Y606_9PEZI</name>
<dbReference type="RefSeq" id="XP_033570398.1">
    <property type="nucleotide sequence ID" value="XM_033724608.1"/>
</dbReference>
<dbReference type="CDD" id="cd00593">
    <property type="entry name" value="RIBOc"/>
    <property type="match status" value="1"/>
</dbReference>
<evidence type="ECO:0000259" key="1">
    <source>
        <dbReference type="PROSITE" id="PS50142"/>
    </source>
</evidence>
<dbReference type="Proteomes" id="UP000504636">
    <property type="component" value="Unplaced"/>
</dbReference>
<dbReference type="OrthoDB" id="67027at2759"/>
<feature type="domain" description="RNase III" evidence="1">
    <location>
        <begin position="48"/>
        <end position="98"/>
    </location>
</feature>
<reference evidence="2 4" key="1">
    <citation type="journal article" date="2020" name="Stud. Mycol.">
        <title>101 Dothideomycetes genomes: a test case for predicting lifestyles and emergence of pathogens.</title>
        <authorList>
            <person name="Haridas S."/>
            <person name="Albert R."/>
            <person name="Binder M."/>
            <person name="Bloem J."/>
            <person name="Labutti K."/>
            <person name="Salamov A."/>
            <person name="Andreopoulos B."/>
            <person name="Baker S."/>
            <person name="Barry K."/>
            <person name="Bills G."/>
            <person name="Bluhm B."/>
            <person name="Cannon C."/>
            <person name="Castanera R."/>
            <person name="Culley D."/>
            <person name="Daum C."/>
            <person name="Ezra D."/>
            <person name="Gonzalez J."/>
            <person name="Henrissat B."/>
            <person name="Kuo A."/>
            <person name="Liang C."/>
            <person name="Lipzen A."/>
            <person name="Lutzoni F."/>
            <person name="Magnuson J."/>
            <person name="Mondo S."/>
            <person name="Nolan M."/>
            <person name="Ohm R."/>
            <person name="Pangilinan J."/>
            <person name="Park H.-J."/>
            <person name="Ramirez L."/>
            <person name="Alfaro M."/>
            <person name="Sun H."/>
            <person name="Tritt A."/>
            <person name="Yoshinaga Y."/>
            <person name="Zwiers L.-H."/>
            <person name="Turgeon B."/>
            <person name="Goodwin S."/>
            <person name="Spatafora J."/>
            <person name="Crous P."/>
            <person name="Grigoriev I."/>
        </authorList>
    </citation>
    <scope>NUCLEOTIDE SEQUENCE</scope>
    <source>
        <strain evidence="2 4">CBS 304.34</strain>
    </source>
</reference>
<dbReference type="InterPro" id="IPR036389">
    <property type="entry name" value="RNase_III_sf"/>
</dbReference>
<dbReference type="GO" id="GO:0004525">
    <property type="term" value="F:ribonuclease III activity"/>
    <property type="evidence" value="ECO:0007669"/>
    <property type="project" value="InterPro"/>
</dbReference>
<reference evidence="4" key="3">
    <citation type="submission" date="2025-04" db="UniProtKB">
        <authorList>
            <consortium name="RefSeq"/>
        </authorList>
    </citation>
    <scope>IDENTIFICATION</scope>
    <source>
        <strain evidence="4">CBS 304.34</strain>
    </source>
</reference>
<dbReference type="GO" id="GO:0006396">
    <property type="term" value="P:RNA processing"/>
    <property type="evidence" value="ECO:0007669"/>
    <property type="project" value="InterPro"/>
</dbReference>
<dbReference type="Gene3D" id="1.10.1520.10">
    <property type="entry name" value="Ribonuclease III domain"/>
    <property type="match status" value="1"/>
</dbReference>
<gene>
    <name evidence="2 4" type="ORF">BDZ99DRAFT_512179</name>
</gene>
<dbReference type="GeneID" id="54465501"/>
<dbReference type="InterPro" id="IPR000999">
    <property type="entry name" value="RNase_III_dom"/>
</dbReference>
<dbReference type="EMBL" id="MU003718">
    <property type="protein sequence ID" value="KAF2803434.1"/>
    <property type="molecule type" value="Genomic_DNA"/>
</dbReference>
<evidence type="ECO:0000313" key="3">
    <source>
        <dbReference type="Proteomes" id="UP000504636"/>
    </source>
</evidence>
<sequence length="113" mass="12900">MSNYESFQDKMNYYFKNIGNKQLALVGDAVLRLCVLDEWFSTESDTDVATNEHLKNVAKEWGLKEYIKENPSQEDKEAKTTLASTVEGIIGAVWVDSDRDFGAVQRVIKKLVY</sequence>
<dbReference type="Pfam" id="PF14622">
    <property type="entry name" value="Ribonucleas_3_3"/>
    <property type="match status" value="1"/>
</dbReference>
<dbReference type="AlphaFoldDB" id="A0A6A6Y606"/>
<accession>A0A6A6Y606</accession>
<organism evidence="2">
    <name type="scientific">Mytilinidion resinicola</name>
    <dbReference type="NCBI Taxonomy" id="574789"/>
    <lineage>
        <taxon>Eukaryota</taxon>
        <taxon>Fungi</taxon>
        <taxon>Dikarya</taxon>
        <taxon>Ascomycota</taxon>
        <taxon>Pezizomycotina</taxon>
        <taxon>Dothideomycetes</taxon>
        <taxon>Pleosporomycetidae</taxon>
        <taxon>Mytilinidiales</taxon>
        <taxon>Mytilinidiaceae</taxon>
        <taxon>Mytilinidion</taxon>
    </lineage>
</organism>
<protein>
    <recommendedName>
        <fullName evidence="1">RNase III domain-containing protein</fullName>
    </recommendedName>
</protein>
<evidence type="ECO:0000313" key="4">
    <source>
        <dbReference type="RefSeq" id="XP_033570398.1"/>
    </source>
</evidence>
<dbReference type="PROSITE" id="PS50142">
    <property type="entry name" value="RNASE_3_2"/>
    <property type="match status" value="1"/>
</dbReference>